<name>A0A0M4KD37_9MOLU</name>
<evidence type="ECO:0000256" key="5">
    <source>
        <dbReference type="ARBA" id="ARBA00022932"/>
    </source>
</evidence>
<evidence type="ECO:0000256" key="3">
    <source>
        <dbReference type="ARBA" id="ARBA00022695"/>
    </source>
</evidence>
<dbReference type="RefSeq" id="WP_053946513.1">
    <property type="nucleotide sequence ID" value="NZ_CP012622.1"/>
</dbReference>
<evidence type="ECO:0000259" key="8">
    <source>
        <dbReference type="Pfam" id="PF07733"/>
    </source>
</evidence>
<accession>A0A0M4KD37</accession>
<dbReference type="Pfam" id="PF14579">
    <property type="entry name" value="HHH_6"/>
    <property type="match status" value="1"/>
</dbReference>
<organism evidence="11 12">
    <name type="scientific">Spiroplasma cantharicola</name>
    <dbReference type="NCBI Taxonomy" id="362837"/>
    <lineage>
        <taxon>Bacteria</taxon>
        <taxon>Bacillati</taxon>
        <taxon>Mycoplasmatota</taxon>
        <taxon>Mollicutes</taxon>
        <taxon>Entomoplasmatales</taxon>
        <taxon>Spiroplasmataceae</taxon>
        <taxon>Spiroplasma</taxon>
    </lineage>
</organism>
<evidence type="ECO:0000259" key="10">
    <source>
        <dbReference type="Pfam" id="PF17657"/>
    </source>
</evidence>
<dbReference type="InterPro" id="IPR040982">
    <property type="entry name" value="DNA_pol3_finger"/>
</dbReference>
<dbReference type="InterPro" id="IPR011708">
    <property type="entry name" value="DNA_pol3_alpha_NTPase_dom"/>
</dbReference>
<dbReference type="PATRIC" id="fig|362837.3.peg.875"/>
<keyword evidence="2" id="KW-0808">Transferase</keyword>
<dbReference type="PANTHER" id="PTHR32294">
    <property type="entry name" value="DNA POLYMERASE III SUBUNIT ALPHA"/>
    <property type="match status" value="1"/>
</dbReference>
<dbReference type="InterPro" id="IPR004013">
    <property type="entry name" value="PHP_dom"/>
</dbReference>
<sequence>MEYLNLLNIHSCYNFLNSTIKIEDYLNFLKLNNLSYGFYADKKTMYGAAEFYEKAKQLNIKPIIGLNIDLSFGTILIYAKNNNGYQQISHISSFINENDKLDLEKLENFFWNIISDDLIVISIFSIENVDKYIDKFNKILNANNFYIGINKQNYKYFSKNSNTVFANPINFLSESEFSVYKTLQAISEGKLISELENVDKNFYFSKDLVANYMNIENHQNNLLKIYSQIDFENIFVYKKHFLKYPNSKKMPSQNYLQVICEEFLEEYLESKKELNKNLYKERLKYELDIINKMGFEDYFLIVHDMICEAIRLEILYGPGRGSAAGSLVSFLLKITKLDPIQWGLLFERFLNIERVTLPDIDLDFQDDRREEILEYLFNKYGKNNFATITTFQTIGIKNALRDCGRVFDIPISDINHMSKQINEKNVKDLSLALRDSEILKKYKDKYPQIFDISEKIIGLPRQTGTHAAGVVFSDVELYKVVPTKIGINGISQTQFSMNYLEDIGLIKTDILGLRNLSIIQEIIKNIKMINKVNIKLEDIPLNDKNTFNLLKSGDTSGIFQLESVGMTDVLIKMKVDSIDDIALTSALYRPGPQDNIPLFIERKNHGIKDLSVDKNIEDILQSTFGIIVYQEQIMQMLQRVANMSLSKADIVRRAIGKKDKILMQDFKEEFINEAIKNGYSKNKANEIWVYIEKFALYGFNKSHAIAYSLISYWMAYLKANYKASFYCSLLNGSIRNETKTSQYLNEVKKAGFNVNPPTIKNPNSIYVFHNNMINIPMNIIKYIGPEFLKNIKLLFKTKKEVFENILLFIGNMKENGLTEQRYIALVYSGAFDCFGFSRKDLILRREQIFNLSETATLLNDPNISLDLQKRKDKPEEIVSFEKEYLGFFVSSHPLSLMRQKIINSNKLRTLNSLKDSGIICDVLINIENIVTKNDKNGNEMGFIDIVDETDSMIVTIFASVFENLKPKLNLGKNLIIKIKTQSFNNKINAVLLEVVKEL</sequence>
<dbReference type="GO" id="GO:0003887">
    <property type="term" value="F:DNA-directed DNA polymerase activity"/>
    <property type="evidence" value="ECO:0007669"/>
    <property type="project" value="UniProtKB-KW"/>
</dbReference>
<dbReference type="Pfam" id="PF17657">
    <property type="entry name" value="DNA_pol3_finger"/>
    <property type="match status" value="1"/>
</dbReference>
<dbReference type="Gene3D" id="1.10.10.1600">
    <property type="entry name" value="Bacterial DNA polymerase III alpha subunit, thumb domain"/>
    <property type="match status" value="1"/>
</dbReference>
<keyword evidence="5" id="KW-0239">DNA-directed DNA polymerase</keyword>
<comment type="catalytic activity">
    <reaction evidence="6">
        <text>DNA(n) + a 2'-deoxyribonucleoside 5'-triphosphate = DNA(n+1) + diphosphate</text>
        <dbReference type="Rhea" id="RHEA:22508"/>
        <dbReference type="Rhea" id="RHEA-COMP:17339"/>
        <dbReference type="Rhea" id="RHEA-COMP:17340"/>
        <dbReference type="ChEBI" id="CHEBI:33019"/>
        <dbReference type="ChEBI" id="CHEBI:61560"/>
        <dbReference type="ChEBI" id="CHEBI:173112"/>
        <dbReference type="EC" id="2.7.7.7"/>
    </reaction>
</comment>
<protein>
    <recommendedName>
        <fullName evidence="1">DNA-directed DNA polymerase</fullName>
        <ecNumber evidence="1">2.7.7.7</ecNumber>
    </recommendedName>
</protein>
<dbReference type="GO" id="GO:0008408">
    <property type="term" value="F:3'-5' exonuclease activity"/>
    <property type="evidence" value="ECO:0007669"/>
    <property type="project" value="InterPro"/>
</dbReference>
<keyword evidence="3" id="KW-0548">Nucleotidyltransferase</keyword>
<dbReference type="GO" id="GO:0006260">
    <property type="term" value="P:DNA replication"/>
    <property type="evidence" value="ECO:0007669"/>
    <property type="project" value="UniProtKB-KW"/>
</dbReference>
<dbReference type="AlphaFoldDB" id="A0A0M4KD37"/>
<evidence type="ECO:0000256" key="6">
    <source>
        <dbReference type="ARBA" id="ARBA00049244"/>
    </source>
</evidence>
<dbReference type="Gene3D" id="3.20.20.140">
    <property type="entry name" value="Metal-dependent hydrolases"/>
    <property type="match status" value="1"/>
</dbReference>
<evidence type="ECO:0000259" key="7">
    <source>
        <dbReference type="Pfam" id="PF02811"/>
    </source>
</evidence>
<dbReference type="InterPro" id="IPR029460">
    <property type="entry name" value="DNAPol_HHH"/>
</dbReference>
<dbReference type="PANTHER" id="PTHR32294:SF0">
    <property type="entry name" value="DNA POLYMERASE III SUBUNIT ALPHA"/>
    <property type="match status" value="1"/>
</dbReference>
<dbReference type="InterPro" id="IPR004805">
    <property type="entry name" value="DnaE2/DnaE/PolC"/>
</dbReference>
<evidence type="ECO:0000256" key="4">
    <source>
        <dbReference type="ARBA" id="ARBA00022705"/>
    </source>
</evidence>
<feature type="domain" description="DNA polymerase III alpha subunit finger" evidence="10">
    <location>
        <begin position="515"/>
        <end position="678"/>
    </location>
</feature>
<dbReference type="CDD" id="cd07431">
    <property type="entry name" value="PHP_PolIIIA"/>
    <property type="match status" value="1"/>
</dbReference>
<reference evidence="11 12" key="1">
    <citation type="journal article" date="2015" name="Genome Announc.">
        <title>Complete Genome Sequence of Spiroplasma cantharicola CC-1T (DSM 21588), a Bacterium Isolated from Soldier Beetle (Cantharis carolinus).</title>
        <authorList>
            <person name="Lo W.S."/>
            <person name="Liu P.Y."/>
            <person name="Kuo C.H."/>
        </authorList>
    </citation>
    <scope>NUCLEOTIDE SEQUENCE [LARGE SCALE GENOMIC DNA]</scope>
    <source>
        <strain evidence="11 12">CC-1</strain>
    </source>
</reference>
<dbReference type="OrthoDB" id="9803237at2"/>
<feature type="domain" description="Bacterial DNA polymerase III alpha subunit NTPase" evidence="8">
    <location>
        <begin position="255"/>
        <end position="512"/>
    </location>
</feature>
<feature type="domain" description="DNA polymerase helix-hairpin-helix motif" evidence="9">
    <location>
        <begin position="751"/>
        <end position="841"/>
    </location>
</feature>
<dbReference type="CDD" id="cd04485">
    <property type="entry name" value="DnaE_OBF"/>
    <property type="match status" value="1"/>
</dbReference>
<evidence type="ECO:0000256" key="1">
    <source>
        <dbReference type="ARBA" id="ARBA00012417"/>
    </source>
</evidence>
<evidence type="ECO:0000313" key="12">
    <source>
        <dbReference type="Proteomes" id="UP000063919"/>
    </source>
</evidence>
<proteinExistence type="predicted"/>
<dbReference type="InterPro" id="IPR041931">
    <property type="entry name" value="DNA_pol3_alpha_thumb_dom"/>
</dbReference>
<feature type="domain" description="PHP" evidence="7">
    <location>
        <begin position="7"/>
        <end position="150"/>
    </location>
</feature>
<dbReference type="Pfam" id="PF07733">
    <property type="entry name" value="DNA_pol3_alpha"/>
    <property type="match status" value="1"/>
</dbReference>
<dbReference type="EC" id="2.7.7.7" evidence="1"/>
<dbReference type="KEGG" id="scj:SCANT_v1c08590"/>
<dbReference type="NCBIfam" id="TIGR00594">
    <property type="entry name" value="polc"/>
    <property type="match status" value="1"/>
</dbReference>
<keyword evidence="4" id="KW-0235">DNA replication</keyword>
<evidence type="ECO:0000256" key="2">
    <source>
        <dbReference type="ARBA" id="ARBA00022679"/>
    </source>
</evidence>
<dbReference type="EMBL" id="CP012622">
    <property type="protein sequence ID" value="ALD66765.1"/>
    <property type="molecule type" value="Genomic_DNA"/>
</dbReference>
<dbReference type="Pfam" id="PF02811">
    <property type="entry name" value="PHP"/>
    <property type="match status" value="1"/>
</dbReference>
<dbReference type="Proteomes" id="UP000063919">
    <property type="component" value="Chromosome"/>
</dbReference>
<evidence type="ECO:0000313" key="11">
    <source>
        <dbReference type="EMBL" id="ALD66765.1"/>
    </source>
</evidence>
<keyword evidence="12" id="KW-1185">Reference proteome</keyword>
<gene>
    <name evidence="11" type="primary">dnaE</name>
    <name evidence="11" type="ORF">SCANT_v1c08590</name>
</gene>
<dbReference type="STRING" id="362837.SCANT_v1c08590"/>
<evidence type="ECO:0000259" key="9">
    <source>
        <dbReference type="Pfam" id="PF14579"/>
    </source>
</evidence>